<evidence type="ECO:0000259" key="8">
    <source>
        <dbReference type="Pfam" id="PF00924"/>
    </source>
</evidence>
<dbReference type="Pfam" id="PF21082">
    <property type="entry name" value="MS_channel_3rd"/>
    <property type="match status" value="1"/>
</dbReference>
<evidence type="ECO:0000256" key="7">
    <source>
        <dbReference type="SAM" id="Phobius"/>
    </source>
</evidence>
<dbReference type="InterPro" id="IPR006686">
    <property type="entry name" value="MscS_channel_CS"/>
</dbReference>
<evidence type="ECO:0000256" key="3">
    <source>
        <dbReference type="ARBA" id="ARBA00022475"/>
    </source>
</evidence>
<evidence type="ECO:0000256" key="6">
    <source>
        <dbReference type="ARBA" id="ARBA00023136"/>
    </source>
</evidence>
<evidence type="ECO:0000256" key="4">
    <source>
        <dbReference type="ARBA" id="ARBA00022692"/>
    </source>
</evidence>
<dbReference type="InterPro" id="IPR010920">
    <property type="entry name" value="LSM_dom_sf"/>
</dbReference>
<dbReference type="InterPro" id="IPR045275">
    <property type="entry name" value="MscS_archaea/bacteria_type"/>
</dbReference>
<comment type="subcellular location">
    <subcellularLocation>
        <location evidence="1">Cell membrane</location>
        <topology evidence="1">Multi-pass membrane protein</topology>
    </subcellularLocation>
</comment>
<feature type="transmembrane region" description="Helical" evidence="7">
    <location>
        <begin position="37"/>
        <end position="59"/>
    </location>
</feature>
<dbReference type="PROSITE" id="PS01246">
    <property type="entry name" value="UPF0003"/>
    <property type="match status" value="1"/>
</dbReference>
<keyword evidence="3" id="KW-1003">Cell membrane</keyword>
<dbReference type="InterPro" id="IPR023408">
    <property type="entry name" value="MscS_beta-dom_sf"/>
</dbReference>
<feature type="transmembrane region" description="Helical" evidence="7">
    <location>
        <begin position="79"/>
        <end position="98"/>
    </location>
</feature>
<keyword evidence="4 7" id="KW-0812">Transmembrane</keyword>
<dbReference type="Gene3D" id="1.10.287.1260">
    <property type="match status" value="1"/>
</dbReference>
<evidence type="ECO:0000256" key="1">
    <source>
        <dbReference type="ARBA" id="ARBA00004651"/>
    </source>
</evidence>
<dbReference type="PANTHER" id="PTHR30221">
    <property type="entry name" value="SMALL-CONDUCTANCE MECHANOSENSITIVE CHANNEL"/>
    <property type="match status" value="1"/>
</dbReference>
<dbReference type="RefSeq" id="WP_188880401.1">
    <property type="nucleotide sequence ID" value="NZ_BMPF01000002.1"/>
</dbReference>
<dbReference type="PANTHER" id="PTHR30221:SF1">
    <property type="entry name" value="SMALL-CONDUCTANCE MECHANOSENSITIVE CHANNEL"/>
    <property type="match status" value="1"/>
</dbReference>
<dbReference type="GO" id="GO:0005886">
    <property type="term" value="C:plasma membrane"/>
    <property type="evidence" value="ECO:0007669"/>
    <property type="project" value="UniProtKB-SubCell"/>
</dbReference>
<dbReference type="EMBL" id="BMPF01000002">
    <property type="protein sequence ID" value="GGL30270.1"/>
    <property type="molecule type" value="Genomic_DNA"/>
</dbReference>
<dbReference type="AlphaFoldDB" id="A0A830EU39"/>
<dbReference type="InterPro" id="IPR011066">
    <property type="entry name" value="MscS_channel_C_sf"/>
</dbReference>
<dbReference type="SUPFAM" id="SSF50182">
    <property type="entry name" value="Sm-like ribonucleoproteins"/>
    <property type="match status" value="1"/>
</dbReference>
<proteinExistence type="inferred from homology"/>
<dbReference type="InterPro" id="IPR011014">
    <property type="entry name" value="MscS_channel_TM-2"/>
</dbReference>
<dbReference type="GO" id="GO:0008381">
    <property type="term" value="F:mechanosensitive monoatomic ion channel activity"/>
    <property type="evidence" value="ECO:0007669"/>
    <property type="project" value="InterPro"/>
</dbReference>
<gene>
    <name evidence="10" type="ORF">GCM10009037_12450</name>
</gene>
<dbReference type="Pfam" id="PF00924">
    <property type="entry name" value="MS_channel_2nd"/>
    <property type="match status" value="1"/>
</dbReference>
<dbReference type="SUPFAM" id="SSF82689">
    <property type="entry name" value="Mechanosensitive channel protein MscS (YggB), C-terminal domain"/>
    <property type="match status" value="1"/>
</dbReference>
<dbReference type="Gene3D" id="2.30.30.60">
    <property type="match status" value="1"/>
</dbReference>
<dbReference type="Proteomes" id="UP000628840">
    <property type="component" value="Unassembled WGS sequence"/>
</dbReference>
<dbReference type="Gene3D" id="3.30.70.100">
    <property type="match status" value="1"/>
</dbReference>
<evidence type="ECO:0000313" key="11">
    <source>
        <dbReference type="Proteomes" id="UP000628840"/>
    </source>
</evidence>
<dbReference type="InterPro" id="IPR049278">
    <property type="entry name" value="MS_channel_C"/>
</dbReference>
<comment type="similarity">
    <text evidence="2">Belongs to the MscS (TC 1.A.23) family.</text>
</comment>
<evidence type="ECO:0008006" key="12">
    <source>
        <dbReference type="Google" id="ProtNLM"/>
    </source>
</evidence>
<feature type="transmembrane region" description="Helical" evidence="7">
    <location>
        <begin position="104"/>
        <end position="124"/>
    </location>
</feature>
<sequence length="306" mass="33144">MTGVALPLQAGASTGNAVGDFLARYIDASYAGPVGKAITFLVAATVLYYVGKAVVLPLVSRVLERRGLDEHAKRPLRKVTSIVVLFVAVGVAFAFAGFGNILTAVATIGAAATLAIGFAMQDVLKNFVAGIFIYTDKPFKIGDWIEWDGNSGIVEDISLRVSRVRTFDNELLTVPNSNLTDGVIKNPVAKDKLRVQFEFGISYDDDIETATAIIVEEAEKRDDILDDPGVSVRLTQLGDSFVGLKSRFWIADPSRADFVRTRSEYVQAVKERFDEEGIDIPYPTRTLEGAVTVNGDAVDPEAFDAE</sequence>
<keyword evidence="5 7" id="KW-1133">Transmembrane helix</keyword>
<feature type="domain" description="Mechanosensitive ion channel MscS C-terminal" evidence="9">
    <location>
        <begin position="195"/>
        <end position="280"/>
    </location>
</feature>
<reference evidence="10 11" key="1">
    <citation type="journal article" date="2019" name="Int. J. Syst. Evol. Microbiol.">
        <title>The Global Catalogue of Microorganisms (GCM) 10K type strain sequencing project: providing services to taxonomists for standard genome sequencing and annotation.</title>
        <authorList>
            <consortium name="The Broad Institute Genomics Platform"/>
            <consortium name="The Broad Institute Genome Sequencing Center for Infectious Disease"/>
            <person name="Wu L."/>
            <person name="Ma J."/>
        </authorList>
    </citation>
    <scope>NUCLEOTIDE SEQUENCE [LARGE SCALE GENOMIC DNA]</scope>
    <source>
        <strain evidence="10 11">JCM 19585</strain>
    </source>
</reference>
<evidence type="ECO:0000259" key="9">
    <source>
        <dbReference type="Pfam" id="PF21082"/>
    </source>
</evidence>
<organism evidence="10 11">
    <name type="scientific">Halarchaeum grantii</name>
    <dbReference type="NCBI Taxonomy" id="1193105"/>
    <lineage>
        <taxon>Archaea</taxon>
        <taxon>Methanobacteriati</taxon>
        <taxon>Methanobacteriota</taxon>
        <taxon>Stenosarchaea group</taxon>
        <taxon>Halobacteria</taxon>
        <taxon>Halobacteriales</taxon>
        <taxon>Halobacteriaceae</taxon>
    </lineage>
</organism>
<dbReference type="InterPro" id="IPR006685">
    <property type="entry name" value="MscS_channel_2nd"/>
</dbReference>
<dbReference type="OrthoDB" id="31543at2157"/>
<keyword evidence="6 7" id="KW-0472">Membrane</keyword>
<protein>
    <recommendedName>
        <fullName evidence="12">Mechanosensitive ion channel</fullName>
    </recommendedName>
</protein>
<evidence type="ECO:0000256" key="5">
    <source>
        <dbReference type="ARBA" id="ARBA00022989"/>
    </source>
</evidence>
<evidence type="ECO:0000256" key="2">
    <source>
        <dbReference type="ARBA" id="ARBA00008017"/>
    </source>
</evidence>
<evidence type="ECO:0000313" key="10">
    <source>
        <dbReference type="EMBL" id="GGL30270.1"/>
    </source>
</evidence>
<feature type="domain" description="Mechanosensitive ion channel MscS" evidence="8">
    <location>
        <begin position="122"/>
        <end position="187"/>
    </location>
</feature>
<name>A0A830EU39_9EURY</name>
<accession>A0A830EU39</accession>
<dbReference type="SUPFAM" id="SSF82861">
    <property type="entry name" value="Mechanosensitive channel protein MscS (YggB), transmembrane region"/>
    <property type="match status" value="1"/>
</dbReference>
<comment type="caution">
    <text evidence="10">The sequence shown here is derived from an EMBL/GenBank/DDBJ whole genome shotgun (WGS) entry which is preliminary data.</text>
</comment>
<keyword evidence="11" id="KW-1185">Reference proteome</keyword>